<dbReference type="AlphaFoldDB" id="F0SJZ3"/>
<evidence type="ECO:0000313" key="2">
    <source>
        <dbReference type="Proteomes" id="UP000006860"/>
    </source>
</evidence>
<dbReference type="RefSeq" id="WP_013627415.1">
    <property type="nucleotide sequence ID" value="NC_015174.1"/>
</dbReference>
<protein>
    <submittedName>
        <fullName evidence="1">Uncharacterized protein</fullName>
    </submittedName>
</protein>
<dbReference type="EMBL" id="CP002546">
    <property type="protein sequence ID" value="ADY58682.1"/>
    <property type="molecule type" value="Genomic_DNA"/>
</dbReference>
<gene>
    <name evidence="1" type="ordered locus">Plabr_1064</name>
</gene>
<evidence type="ECO:0000313" key="1">
    <source>
        <dbReference type="EMBL" id="ADY58682.1"/>
    </source>
</evidence>
<dbReference type="HOGENOM" id="CLU_1730030_0_0_0"/>
<dbReference type="Proteomes" id="UP000006860">
    <property type="component" value="Chromosome"/>
</dbReference>
<organism evidence="1 2">
    <name type="scientific">Rubinisphaera brasiliensis (strain ATCC 49424 / DSM 5305 / JCM 21570 / IAM 15109 / NBRC 103401 / IFAM 1448)</name>
    <name type="common">Planctomyces brasiliensis</name>
    <dbReference type="NCBI Taxonomy" id="756272"/>
    <lineage>
        <taxon>Bacteria</taxon>
        <taxon>Pseudomonadati</taxon>
        <taxon>Planctomycetota</taxon>
        <taxon>Planctomycetia</taxon>
        <taxon>Planctomycetales</taxon>
        <taxon>Planctomycetaceae</taxon>
        <taxon>Rubinisphaera</taxon>
    </lineage>
</organism>
<name>F0SJZ3_RUBBR</name>
<reference evidence="2" key="1">
    <citation type="submission" date="2011-02" db="EMBL/GenBank/DDBJ databases">
        <title>The complete genome of Planctomyces brasiliensis DSM 5305.</title>
        <authorList>
            <person name="Lucas S."/>
            <person name="Copeland A."/>
            <person name="Lapidus A."/>
            <person name="Bruce D."/>
            <person name="Goodwin L."/>
            <person name="Pitluck S."/>
            <person name="Kyrpides N."/>
            <person name="Mavromatis K."/>
            <person name="Pagani I."/>
            <person name="Ivanova N."/>
            <person name="Ovchinnikova G."/>
            <person name="Lu M."/>
            <person name="Detter J.C."/>
            <person name="Han C."/>
            <person name="Land M."/>
            <person name="Hauser L."/>
            <person name="Markowitz V."/>
            <person name="Cheng J.-F."/>
            <person name="Hugenholtz P."/>
            <person name="Woyke T."/>
            <person name="Wu D."/>
            <person name="Tindall B."/>
            <person name="Pomrenke H.G."/>
            <person name="Brambilla E."/>
            <person name="Klenk H.-P."/>
            <person name="Eisen J.A."/>
        </authorList>
    </citation>
    <scope>NUCLEOTIDE SEQUENCE [LARGE SCALE GENOMIC DNA]</scope>
    <source>
        <strain evidence="2">ATCC 49424 / DSM 5305 / JCM 21570 / NBRC 103401 / IFAM 1448</strain>
    </source>
</reference>
<sequence>MDLQSLTLNELHPLPLKELAAICLSNCRHLAGDNDLQQAADLNKTLDTADAVLQSRAIGNELHAPAEALYRLAATTAARHRIQKAAKTERQAIIGTILYSTIDCIADLDRDPDAALMSAMLALRTCGKLDDLSFTANIKQELILLVETHTR</sequence>
<dbReference type="KEGG" id="pbs:Plabr_1064"/>
<keyword evidence="2" id="KW-1185">Reference proteome</keyword>
<accession>F0SJZ3</accession>
<proteinExistence type="predicted"/>